<evidence type="ECO:0000256" key="5">
    <source>
        <dbReference type="ARBA" id="ARBA00023136"/>
    </source>
</evidence>
<feature type="transmembrane region" description="Helical" evidence="6">
    <location>
        <begin position="184"/>
        <end position="207"/>
    </location>
</feature>
<dbReference type="Gene3D" id="1.20.1250.20">
    <property type="entry name" value="MFS general substrate transporter like domains"/>
    <property type="match status" value="2"/>
</dbReference>
<dbReference type="PROSITE" id="PS50850">
    <property type="entry name" value="MFS"/>
    <property type="match status" value="1"/>
</dbReference>
<protein>
    <submittedName>
        <fullName evidence="8">Synaptic vesicular amine transporter</fullName>
    </submittedName>
</protein>
<dbReference type="AlphaFoldDB" id="A0A226EW55"/>
<feature type="transmembrane region" description="Helical" evidence="6">
    <location>
        <begin position="254"/>
        <end position="272"/>
    </location>
</feature>
<evidence type="ECO:0000256" key="1">
    <source>
        <dbReference type="ARBA" id="ARBA00004141"/>
    </source>
</evidence>
<feature type="transmembrane region" description="Helical" evidence="6">
    <location>
        <begin position="344"/>
        <end position="365"/>
    </location>
</feature>
<organism evidence="8 9">
    <name type="scientific">Folsomia candida</name>
    <name type="common">Springtail</name>
    <dbReference type="NCBI Taxonomy" id="158441"/>
    <lineage>
        <taxon>Eukaryota</taxon>
        <taxon>Metazoa</taxon>
        <taxon>Ecdysozoa</taxon>
        <taxon>Arthropoda</taxon>
        <taxon>Hexapoda</taxon>
        <taxon>Collembola</taxon>
        <taxon>Entomobryomorpha</taxon>
        <taxon>Isotomoidea</taxon>
        <taxon>Isotomidae</taxon>
        <taxon>Proisotominae</taxon>
        <taxon>Folsomia</taxon>
    </lineage>
</organism>
<comment type="caution">
    <text evidence="8">The sequence shown here is derived from an EMBL/GenBank/DDBJ whole genome shotgun (WGS) entry which is preliminary data.</text>
</comment>
<gene>
    <name evidence="8" type="ORF">Fcan01_02820</name>
</gene>
<keyword evidence="2" id="KW-0813">Transport</keyword>
<dbReference type="PANTHER" id="PTHR23506">
    <property type="entry name" value="GH10249P"/>
    <property type="match status" value="1"/>
</dbReference>
<evidence type="ECO:0000313" key="9">
    <source>
        <dbReference type="Proteomes" id="UP000198287"/>
    </source>
</evidence>
<dbReference type="InterPro" id="IPR036259">
    <property type="entry name" value="MFS_trans_sf"/>
</dbReference>
<dbReference type="OrthoDB" id="5086884at2759"/>
<sequence length="507" mass="55456">MVFNFQLPYACKTFPVFLSVLCDNLLLTVVVPILPELLRHHGVDPTGNLSRVNSTKTLDADTHDTAEQASGHSSSCLRELFHLHLLQENTQLGLLYSTKAFVQLICNPLVGKLTVKIGYKIPLCVGNFVLLLCSLVFGFADSIPLYTVGRSCHGLASALISISGMAIVAEYYQDDEQNRTKFLGRVMGAAALGVLLGYPFGGISFAIFGKSMPFLCIAALAACSVAIQLARMGFEIRKSKLSTTDMTEMTELALIKPGVVVGVVSTSLLTLLRDRSILVIVIAVWLTTTAMAVLEPTLPVWLMENMDPAKWQLGVVFVPDSLGYFIGTNCFGQISLRLGRWKMSMVSMATIGISCFMIPLAKLVWQLTLPHFALGLSLGIVDASLMPMLACLADEYHQAGYGVVYALAQTSVALAYSIGPLLGGELVPIIGFPDLMRMIGFVNLLFCPVIILLAHSEPSSDRSRDQGNCGGQYLSFSRHFRARSFEHIIQPMEPERYQRFHDELDSD</sequence>
<dbReference type="InterPro" id="IPR020846">
    <property type="entry name" value="MFS_dom"/>
</dbReference>
<dbReference type="GO" id="GO:0015842">
    <property type="term" value="P:aminergic neurotransmitter loading into synaptic vesicle"/>
    <property type="evidence" value="ECO:0007669"/>
    <property type="project" value="TreeGrafter"/>
</dbReference>
<feature type="transmembrane region" description="Helical" evidence="6">
    <location>
        <begin position="214"/>
        <end position="234"/>
    </location>
</feature>
<evidence type="ECO:0000256" key="6">
    <source>
        <dbReference type="SAM" id="Phobius"/>
    </source>
</evidence>
<evidence type="ECO:0000256" key="4">
    <source>
        <dbReference type="ARBA" id="ARBA00022989"/>
    </source>
</evidence>
<keyword evidence="3 6" id="KW-0812">Transmembrane</keyword>
<dbReference type="STRING" id="158441.A0A226EW55"/>
<evidence type="ECO:0000256" key="3">
    <source>
        <dbReference type="ARBA" id="ARBA00022692"/>
    </source>
</evidence>
<dbReference type="FunFam" id="1.20.1250.20:FF:000401">
    <property type="entry name" value="Vesicular amine transporter"/>
    <property type="match status" value="1"/>
</dbReference>
<feature type="transmembrane region" description="Helical" evidence="6">
    <location>
        <begin position="371"/>
        <end position="392"/>
    </location>
</feature>
<dbReference type="Pfam" id="PF07690">
    <property type="entry name" value="MFS_1"/>
    <property type="match status" value="1"/>
</dbReference>
<name>A0A226EW55_FOLCA</name>
<keyword evidence="9" id="KW-1185">Reference proteome</keyword>
<proteinExistence type="predicted"/>
<dbReference type="EMBL" id="LNIX01000001">
    <property type="protein sequence ID" value="OXA61420.1"/>
    <property type="molecule type" value="Genomic_DNA"/>
</dbReference>
<dbReference type="GO" id="GO:0030672">
    <property type="term" value="C:synaptic vesicle membrane"/>
    <property type="evidence" value="ECO:0007669"/>
    <property type="project" value="TreeGrafter"/>
</dbReference>
<feature type="transmembrane region" description="Helical" evidence="6">
    <location>
        <begin position="117"/>
        <end position="140"/>
    </location>
</feature>
<dbReference type="OMA" id="GESYWML"/>
<keyword evidence="5 6" id="KW-0472">Membrane</keyword>
<feature type="transmembrane region" description="Helical" evidence="6">
    <location>
        <begin position="435"/>
        <end position="454"/>
    </location>
</feature>
<feature type="transmembrane region" description="Helical" evidence="6">
    <location>
        <begin position="277"/>
        <end position="294"/>
    </location>
</feature>
<feature type="transmembrane region" description="Helical" evidence="6">
    <location>
        <begin position="152"/>
        <end position="172"/>
    </location>
</feature>
<accession>A0A226EW55</accession>
<feature type="domain" description="Major facilitator superfamily (MFS) profile" evidence="7">
    <location>
        <begin position="12"/>
        <end position="458"/>
    </location>
</feature>
<evidence type="ECO:0000313" key="8">
    <source>
        <dbReference type="EMBL" id="OXA61420.1"/>
    </source>
</evidence>
<feature type="transmembrane region" description="Helical" evidence="6">
    <location>
        <begin position="404"/>
        <end position="423"/>
    </location>
</feature>
<evidence type="ECO:0000256" key="2">
    <source>
        <dbReference type="ARBA" id="ARBA00022448"/>
    </source>
</evidence>
<keyword evidence="4 6" id="KW-1133">Transmembrane helix</keyword>
<dbReference type="InterPro" id="IPR050930">
    <property type="entry name" value="MFS_Vesicular_Transporter"/>
</dbReference>
<reference evidence="8 9" key="1">
    <citation type="submission" date="2015-12" db="EMBL/GenBank/DDBJ databases">
        <title>The genome of Folsomia candida.</title>
        <authorList>
            <person name="Faddeeva A."/>
            <person name="Derks M.F."/>
            <person name="Anvar Y."/>
            <person name="Smit S."/>
            <person name="Van Straalen N."/>
            <person name="Roelofs D."/>
        </authorList>
    </citation>
    <scope>NUCLEOTIDE SEQUENCE [LARGE SCALE GENOMIC DNA]</scope>
    <source>
        <strain evidence="8 9">VU population</strain>
        <tissue evidence="8">Whole body</tissue>
    </source>
</reference>
<dbReference type="InterPro" id="IPR011701">
    <property type="entry name" value="MFS"/>
</dbReference>
<dbReference type="GO" id="GO:0005335">
    <property type="term" value="F:serotonin:sodium:chloride symporter activity"/>
    <property type="evidence" value="ECO:0007669"/>
    <property type="project" value="TreeGrafter"/>
</dbReference>
<feature type="transmembrane region" description="Helical" evidence="6">
    <location>
        <begin position="12"/>
        <end position="34"/>
    </location>
</feature>
<dbReference type="SUPFAM" id="SSF103473">
    <property type="entry name" value="MFS general substrate transporter"/>
    <property type="match status" value="1"/>
</dbReference>
<dbReference type="Proteomes" id="UP000198287">
    <property type="component" value="Unassembled WGS sequence"/>
</dbReference>
<evidence type="ECO:0000259" key="7">
    <source>
        <dbReference type="PROSITE" id="PS50850"/>
    </source>
</evidence>
<dbReference type="PANTHER" id="PTHR23506:SF4">
    <property type="entry name" value="PORTABELLA"/>
    <property type="match status" value="1"/>
</dbReference>
<comment type="subcellular location">
    <subcellularLocation>
        <location evidence="1">Membrane</location>
        <topology evidence="1">Multi-pass membrane protein</topology>
    </subcellularLocation>
</comment>
<feature type="transmembrane region" description="Helical" evidence="6">
    <location>
        <begin position="314"/>
        <end position="332"/>
    </location>
</feature>
<dbReference type="GO" id="GO:0043195">
    <property type="term" value="C:terminal bouton"/>
    <property type="evidence" value="ECO:0007669"/>
    <property type="project" value="TreeGrafter"/>
</dbReference>